<feature type="modified residue" description="4-aspartylphosphate" evidence="1">
    <location>
        <position position="233"/>
    </location>
</feature>
<evidence type="ECO:0000259" key="2">
    <source>
        <dbReference type="PROSITE" id="PS50110"/>
    </source>
</evidence>
<dbReference type="InterPro" id="IPR036061">
    <property type="entry name" value="CheW-like_dom_sf"/>
</dbReference>
<dbReference type="InterPro" id="IPR002545">
    <property type="entry name" value="CheW-lke_dom"/>
</dbReference>
<dbReference type="PROSITE" id="PS50851">
    <property type="entry name" value="CHEW"/>
    <property type="match status" value="1"/>
</dbReference>
<evidence type="ECO:0000313" key="6">
    <source>
        <dbReference type="Proteomes" id="UP001596044"/>
    </source>
</evidence>
<feature type="domain" description="CheW-like" evidence="4">
    <location>
        <begin position="14"/>
        <end position="156"/>
    </location>
</feature>
<sequence length="300" mass="34035">MANNHILLESGTNEVEVLEFQLGDDYYGINVLKVREVIGGLDKSGITPIPNAHPCMEGIFHIRNEVVPIIDLAKCLHYPGSQHPDKDKYIISEMNGTKVAFHVHNVTRIHSTTWEKIEKPSELMQSGEQATVAIVRLPERMILLLDFEKIIGDMLPNAFEHQLKSLGVRERSEKRIMVVEDSLMLSRLLEQTLSEAGYSQIRLFGDGKLAWEALEKYAQTEQIENNVHLVITDIEMPQMDGFHLTRRIKEHAVLKQLPVVIFSSLITDSLRHKGERIGADAQINKPDILQLIGVVDRLVR</sequence>
<organism evidence="5 6">
    <name type="scientific">Paenibacillus aestuarii</name>
    <dbReference type="NCBI Taxonomy" id="516965"/>
    <lineage>
        <taxon>Bacteria</taxon>
        <taxon>Bacillati</taxon>
        <taxon>Bacillota</taxon>
        <taxon>Bacilli</taxon>
        <taxon>Bacillales</taxon>
        <taxon>Paenibacillaceae</taxon>
        <taxon>Paenibacillus</taxon>
    </lineage>
</organism>
<dbReference type="InterPro" id="IPR024181">
    <property type="entry name" value="Chemotax_regulator_CheV"/>
</dbReference>
<feature type="domain" description="Rhodanese" evidence="3">
    <location>
        <begin position="156"/>
        <end position="216"/>
    </location>
</feature>
<dbReference type="RefSeq" id="WP_270884341.1">
    <property type="nucleotide sequence ID" value="NZ_JAQFVF010000068.1"/>
</dbReference>
<protein>
    <submittedName>
        <fullName evidence="5">Chemotaxis protein</fullName>
    </submittedName>
</protein>
<dbReference type="InterPro" id="IPR001789">
    <property type="entry name" value="Sig_transdc_resp-reg_receiver"/>
</dbReference>
<comment type="caution">
    <text evidence="5">The sequence shown here is derived from an EMBL/GenBank/DDBJ whole genome shotgun (WGS) entry which is preliminary data.</text>
</comment>
<dbReference type="PROSITE" id="PS50110">
    <property type="entry name" value="RESPONSE_REGULATORY"/>
    <property type="match status" value="1"/>
</dbReference>
<dbReference type="SUPFAM" id="SSF50341">
    <property type="entry name" value="CheW-like"/>
    <property type="match status" value="1"/>
</dbReference>
<dbReference type="EMBL" id="JBHSMJ010000006">
    <property type="protein sequence ID" value="MFC5447300.1"/>
    <property type="molecule type" value="Genomic_DNA"/>
</dbReference>
<accession>A0ABW0K1M3</accession>
<dbReference type="SUPFAM" id="SSF52172">
    <property type="entry name" value="CheY-like"/>
    <property type="match status" value="1"/>
</dbReference>
<evidence type="ECO:0000256" key="1">
    <source>
        <dbReference type="PROSITE-ProRule" id="PRU00169"/>
    </source>
</evidence>
<dbReference type="InterPro" id="IPR011006">
    <property type="entry name" value="CheY-like_superfamily"/>
</dbReference>
<dbReference type="Gene3D" id="2.30.30.40">
    <property type="entry name" value="SH3 Domains"/>
    <property type="match status" value="1"/>
</dbReference>
<dbReference type="PANTHER" id="PTHR47233">
    <property type="entry name" value="CHEMOTAXIS PROTEIN CHEV"/>
    <property type="match status" value="1"/>
</dbReference>
<dbReference type="Pfam" id="PF01584">
    <property type="entry name" value="CheW"/>
    <property type="match status" value="1"/>
</dbReference>
<evidence type="ECO:0000313" key="5">
    <source>
        <dbReference type="EMBL" id="MFC5447300.1"/>
    </source>
</evidence>
<dbReference type="PROSITE" id="PS50206">
    <property type="entry name" value="RHODANESE_3"/>
    <property type="match status" value="1"/>
</dbReference>
<dbReference type="SMART" id="SM00448">
    <property type="entry name" value="REC"/>
    <property type="match status" value="1"/>
</dbReference>
<dbReference type="Pfam" id="PF00072">
    <property type="entry name" value="Response_reg"/>
    <property type="match status" value="1"/>
</dbReference>
<dbReference type="SMART" id="SM00260">
    <property type="entry name" value="CheW"/>
    <property type="match status" value="1"/>
</dbReference>
<keyword evidence="1" id="KW-0597">Phosphoprotein</keyword>
<gene>
    <name evidence="5" type="ORF">ACFPOG_03455</name>
</gene>
<keyword evidence="6" id="KW-1185">Reference proteome</keyword>
<dbReference type="PANTHER" id="PTHR47233:SF3">
    <property type="entry name" value="CHEMOTAXIS PROTEIN CHEV"/>
    <property type="match status" value="1"/>
</dbReference>
<feature type="domain" description="Response regulatory" evidence="2">
    <location>
        <begin position="175"/>
        <end position="300"/>
    </location>
</feature>
<dbReference type="Gene3D" id="2.40.50.180">
    <property type="entry name" value="CheA-289, Domain 4"/>
    <property type="match status" value="1"/>
</dbReference>
<dbReference type="InterPro" id="IPR001763">
    <property type="entry name" value="Rhodanese-like_dom"/>
</dbReference>
<reference evidence="6" key="1">
    <citation type="journal article" date="2019" name="Int. J. Syst. Evol. Microbiol.">
        <title>The Global Catalogue of Microorganisms (GCM) 10K type strain sequencing project: providing services to taxonomists for standard genome sequencing and annotation.</title>
        <authorList>
            <consortium name="The Broad Institute Genomics Platform"/>
            <consortium name="The Broad Institute Genome Sequencing Center for Infectious Disease"/>
            <person name="Wu L."/>
            <person name="Ma J."/>
        </authorList>
    </citation>
    <scope>NUCLEOTIDE SEQUENCE [LARGE SCALE GENOMIC DNA]</scope>
    <source>
        <strain evidence="6">KACC 11904</strain>
    </source>
</reference>
<dbReference type="Proteomes" id="UP001596044">
    <property type="component" value="Unassembled WGS sequence"/>
</dbReference>
<evidence type="ECO:0000259" key="3">
    <source>
        <dbReference type="PROSITE" id="PS50206"/>
    </source>
</evidence>
<name>A0ABW0K1M3_9BACL</name>
<dbReference type="Gene3D" id="3.40.50.2300">
    <property type="match status" value="1"/>
</dbReference>
<proteinExistence type="predicted"/>
<evidence type="ECO:0000259" key="4">
    <source>
        <dbReference type="PROSITE" id="PS50851"/>
    </source>
</evidence>
<dbReference type="PIRSF" id="PIRSF002867">
    <property type="entry name" value="CheV"/>
    <property type="match status" value="1"/>
</dbReference>